<dbReference type="GO" id="GO:0003677">
    <property type="term" value="F:DNA binding"/>
    <property type="evidence" value="ECO:0007669"/>
    <property type="project" value="InterPro"/>
</dbReference>
<keyword evidence="4" id="KW-1185">Reference proteome</keyword>
<accession>A0A5C4QZB1</accession>
<name>A0A5C4QZB1_9ACTN</name>
<dbReference type="Pfam" id="PF13560">
    <property type="entry name" value="HTH_31"/>
    <property type="match status" value="1"/>
</dbReference>
<sequence length="446" mass="47732">MRDGNGVPTMEQQPTGLHNFGTELRQRRLAAQRSLSDLARGINYTKGYLSKIESGHKRPSPEVARLCDAFLAADGALLRLVSPRRAPEAGDDDPGPDGRDEGLTIHTRPDGSGEFQAISRRALLASGTVAMMSWSAGTVPVTARTEFVHDGLDPYRQQLTSLRALGQSSAPAEVFPQVATAASALRGRAARASGADRARAFLLAARFAEYAGWMAQENGDDRTSTWWTTLAVDLAEAGDDADMTGYASVRAAEIALYRQDAVGVLASGHAALARAAGRRVRAFAWQRIAQGHALAGDENACLRALDQAEELTDPTGDQPTGGTPPLGSSTVRSPVPFVRGWCLLDLGKPARAAETLMPEFEAIPSEAFRARARYGARLALALASVRQLDHACAVAERTIAAAHLVDSATVRVDLRLLKRTLGRWRDVAEVCRVNQDLTLVLHSGGK</sequence>
<gene>
    <name evidence="3" type="ORF">FHG89_02880</name>
</gene>
<evidence type="ECO:0000256" key="1">
    <source>
        <dbReference type="SAM" id="MobiDB-lite"/>
    </source>
</evidence>
<dbReference type="EMBL" id="VDFY01000078">
    <property type="protein sequence ID" value="TNH31327.1"/>
    <property type="molecule type" value="Genomic_DNA"/>
</dbReference>
<dbReference type="OrthoDB" id="5184419at2"/>
<feature type="domain" description="HTH cro/C1-type" evidence="2">
    <location>
        <begin position="24"/>
        <end position="70"/>
    </location>
</feature>
<evidence type="ECO:0000313" key="3">
    <source>
        <dbReference type="EMBL" id="TNH31327.1"/>
    </source>
</evidence>
<feature type="compositionally biased region" description="Basic and acidic residues" evidence="1">
    <location>
        <begin position="96"/>
        <end position="111"/>
    </location>
</feature>
<feature type="region of interest" description="Disordered" evidence="1">
    <location>
        <begin position="82"/>
        <end position="112"/>
    </location>
</feature>
<proteinExistence type="predicted"/>
<comment type="caution">
    <text evidence="3">The sequence shown here is derived from an EMBL/GenBank/DDBJ whole genome shotgun (WGS) entry which is preliminary data.</text>
</comment>
<dbReference type="InterPro" id="IPR010982">
    <property type="entry name" value="Lambda_DNA-bd_dom_sf"/>
</dbReference>
<dbReference type="CDD" id="cd00093">
    <property type="entry name" value="HTH_XRE"/>
    <property type="match status" value="1"/>
</dbReference>
<evidence type="ECO:0000259" key="2">
    <source>
        <dbReference type="PROSITE" id="PS50943"/>
    </source>
</evidence>
<dbReference type="SMART" id="SM00530">
    <property type="entry name" value="HTH_XRE"/>
    <property type="match status" value="1"/>
</dbReference>
<dbReference type="SUPFAM" id="SSF47413">
    <property type="entry name" value="lambda repressor-like DNA-binding domains"/>
    <property type="match status" value="1"/>
</dbReference>
<evidence type="ECO:0000313" key="4">
    <source>
        <dbReference type="Proteomes" id="UP000306145"/>
    </source>
</evidence>
<dbReference type="Proteomes" id="UP000306145">
    <property type="component" value="Unassembled WGS sequence"/>
</dbReference>
<reference evidence="3 4" key="1">
    <citation type="submission" date="2019-06" db="EMBL/GenBank/DDBJ databases">
        <title>Micromonospora ordensis sp. nov., isolated from deep marine sediment.</title>
        <authorList>
            <person name="Veyisoglu A."/>
            <person name="Carro L."/>
            <person name="Klenk H.-P."/>
            <person name="Sahin N."/>
        </authorList>
    </citation>
    <scope>NUCLEOTIDE SEQUENCE [LARGE SCALE GENOMIC DNA]</scope>
    <source>
        <strain evidence="3 4">S2509</strain>
    </source>
</reference>
<dbReference type="InterPro" id="IPR001387">
    <property type="entry name" value="Cro/C1-type_HTH"/>
</dbReference>
<dbReference type="AlphaFoldDB" id="A0A5C4QZB1"/>
<dbReference type="Gene3D" id="1.10.260.40">
    <property type="entry name" value="lambda repressor-like DNA-binding domains"/>
    <property type="match status" value="1"/>
</dbReference>
<organism evidence="3 4">
    <name type="scientific">Micromonospora orduensis</name>
    <dbReference type="NCBI Taxonomy" id="1420891"/>
    <lineage>
        <taxon>Bacteria</taxon>
        <taxon>Bacillati</taxon>
        <taxon>Actinomycetota</taxon>
        <taxon>Actinomycetes</taxon>
        <taxon>Micromonosporales</taxon>
        <taxon>Micromonosporaceae</taxon>
        <taxon>Micromonospora</taxon>
    </lineage>
</organism>
<dbReference type="PROSITE" id="PS50943">
    <property type="entry name" value="HTH_CROC1"/>
    <property type="match status" value="1"/>
</dbReference>
<protein>
    <submittedName>
        <fullName evidence="3">Helix-turn-helix transcriptional regulator</fullName>
    </submittedName>
</protein>